<organism evidence="1 2">
    <name type="scientific">Streptomyces fradiae</name>
    <name type="common">Streptomyces roseoflavus</name>
    <dbReference type="NCBI Taxonomy" id="1906"/>
    <lineage>
        <taxon>Bacteria</taxon>
        <taxon>Bacillati</taxon>
        <taxon>Actinomycetota</taxon>
        <taxon>Actinomycetes</taxon>
        <taxon>Kitasatosporales</taxon>
        <taxon>Streptomycetaceae</taxon>
        <taxon>Streptomyces</taxon>
    </lineage>
</organism>
<proteinExistence type="predicted"/>
<keyword evidence="2" id="KW-1185">Reference proteome</keyword>
<dbReference type="Proteomes" id="UP000037185">
    <property type="component" value="Unassembled WGS sequence"/>
</dbReference>
<dbReference type="EMBL" id="LGSP01000015">
    <property type="protein sequence ID" value="KNE82517.1"/>
    <property type="molecule type" value="Genomic_DNA"/>
</dbReference>
<protein>
    <submittedName>
        <fullName evidence="1">Membrane protein</fullName>
    </submittedName>
</protein>
<sequence length="305" mass="32962">RPPRDDAAAARARALVVPVAEPGPRAPATPDPVAPVLPGRPNAARPQVRRPAGRVEESGAVCPWCSTGNRPDRHFCRRCAMSLADGSDGPGGRRPWWRRLFAGRNEVRWAGERPRLRRGLAWLLPLIGWGLVAALVITAVFMAPAAIQAVKDHFAKRAPVSPDTYAASRSYADNGPELAFDKFSNTFWGPGITGDGAGEWIEARFAQPVDTLEVLITPGVSARSNDLAKSARPSRLEALITTADGKKETRTLTLDQGTRQQRPLRARDVVSVRFTVVSSFGAGADKQVAIAEIEFFGPSGSYSRR</sequence>
<name>A0ACC4WDD8_STRFR</name>
<reference evidence="1" key="1">
    <citation type="submission" date="2015-07" db="EMBL/GenBank/DDBJ databases">
        <title>Draft genome sequence of Streptomyces fradiae, a resistant strain to nitron-oligomycin.</title>
        <authorList>
            <person name="Vatlin A.A."/>
            <person name="Bekker O.B."/>
            <person name="Danilenko V.N."/>
        </authorList>
    </citation>
    <scope>NUCLEOTIDE SEQUENCE</scope>
    <source>
        <strain evidence="1">Olg1-1</strain>
    </source>
</reference>
<evidence type="ECO:0000313" key="1">
    <source>
        <dbReference type="EMBL" id="KNE82517.1"/>
    </source>
</evidence>
<feature type="non-terminal residue" evidence="1">
    <location>
        <position position="1"/>
    </location>
</feature>
<evidence type="ECO:0000313" key="2">
    <source>
        <dbReference type="Proteomes" id="UP000037185"/>
    </source>
</evidence>
<comment type="caution">
    <text evidence="1">The sequence shown here is derived from an EMBL/GenBank/DDBJ whole genome shotgun (WGS) entry which is preliminary data.</text>
</comment>
<accession>A0ACC4WDD8</accession>
<gene>
    <name evidence="1" type="ORF">ADZ36_10845</name>
</gene>